<keyword evidence="7 16" id="KW-0963">Cytoplasm</keyword>
<keyword evidence="18" id="KW-1185">Reference proteome</keyword>
<evidence type="ECO:0000256" key="9">
    <source>
        <dbReference type="ARBA" id="ARBA00022741"/>
    </source>
</evidence>
<dbReference type="GO" id="GO:0015937">
    <property type="term" value="P:coenzyme A biosynthetic process"/>
    <property type="evidence" value="ECO:0007669"/>
    <property type="project" value="UniProtKB-UniRule"/>
</dbReference>
<dbReference type="GO" id="GO:0046872">
    <property type="term" value="F:metal ion binding"/>
    <property type="evidence" value="ECO:0007669"/>
    <property type="project" value="UniProtKB-KW"/>
</dbReference>
<name>A0A8J6XHQ0_9CYAN</name>
<evidence type="ECO:0000313" key="17">
    <source>
        <dbReference type="EMBL" id="MBD2772857.1"/>
    </source>
</evidence>
<sequence>MWLGLMIGNSRLHWGLFVGEGLCCAWDTSYLSADVVRQLAGCRTVEDLRSVINYTRSFPAPLPKGGWGVEMCDNYKENWDENLQSLISPLPLVLASVVPSETAVWQSYLNVRIATLNNVPLSGLYPTLGIDRALALWGAGQVWGFPMLVIDAGTALTFTGADCNDNLVGGAILPGLGLQFATLAGKTGQLPSVDLPEQLPRRYAVNTQEAMQSGVIYTLLAGIKDFVAAWWQDFPESNVAITGGDRTLLINYLQSQFPKIANSLIVEPNLIFLGMRSLTLH</sequence>
<dbReference type="InterPro" id="IPR004619">
    <property type="entry name" value="Type_III_PanK"/>
</dbReference>
<comment type="subcellular location">
    <subcellularLocation>
        <location evidence="3 16">Cytoplasm</location>
    </subcellularLocation>
</comment>
<feature type="binding site" evidence="16">
    <location>
        <position position="125"/>
    </location>
    <ligand>
        <name>substrate</name>
    </ligand>
</feature>
<evidence type="ECO:0000256" key="13">
    <source>
        <dbReference type="ARBA" id="ARBA00022993"/>
    </source>
</evidence>
<feature type="binding site" evidence="16">
    <location>
        <begin position="6"/>
        <end position="13"/>
    </location>
    <ligand>
        <name>ATP</name>
        <dbReference type="ChEBI" id="CHEBI:30616"/>
    </ligand>
</feature>
<reference evidence="17" key="1">
    <citation type="submission" date="2020-09" db="EMBL/GenBank/DDBJ databases">
        <title>Iningainema tapete sp. nov. (Scytonemataceae, Cyanobacteria) from greenhouses in central Florida (USA) produces two types of nodularin with biosynthetic potential for microcystin-LR and anabaenopeptins.</title>
        <authorList>
            <person name="Berthold D.E."/>
            <person name="Lefler F.W."/>
            <person name="Huang I.-S."/>
            <person name="Abdulla H."/>
            <person name="Zimba P.V."/>
            <person name="Laughinghouse H.D. IV."/>
        </authorList>
    </citation>
    <scope>NUCLEOTIDE SEQUENCE</scope>
    <source>
        <strain evidence="17">BLCCT55</strain>
    </source>
</reference>
<dbReference type="Gene3D" id="3.30.420.40">
    <property type="match status" value="1"/>
</dbReference>
<evidence type="ECO:0000256" key="4">
    <source>
        <dbReference type="ARBA" id="ARBA00005225"/>
    </source>
</evidence>
<dbReference type="PANTHER" id="PTHR34265">
    <property type="entry name" value="TYPE III PANTOTHENATE KINASE"/>
    <property type="match status" value="1"/>
</dbReference>
<dbReference type="NCBIfam" id="NF009871">
    <property type="entry name" value="PRK13331.1"/>
    <property type="match status" value="1"/>
</dbReference>
<dbReference type="Proteomes" id="UP000629098">
    <property type="component" value="Unassembled WGS sequence"/>
</dbReference>
<comment type="cofactor">
    <cofactor evidence="2">
        <name>K(+)</name>
        <dbReference type="ChEBI" id="CHEBI:29103"/>
    </cofactor>
</comment>
<feature type="binding site" evidence="16">
    <location>
        <begin position="129"/>
        <end position="132"/>
    </location>
    <ligand>
        <name>substrate</name>
    </ligand>
</feature>
<comment type="catalytic activity">
    <reaction evidence="1 16">
        <text>(R)-pantothenate + ATP = (R)-4'-phosphopantothenate + ADP + H(+)</text>
        <dbReference type="Rhea" id="RHEA:16373"/>
        <dbReference type="ChEBI" id="CHEBI:10986"/>
        <dbReference type="ChEBI" id="CHEBI:15378"/>
        <dbReference type="ChEBI" id="CHEBI:29032"/>
        <dbReference type="ChEBI" id="CHEBI:30616"/>
        <dbReference type="ChEBI" id="CHEBI:456216"/>
        <dbReference type="EC" id="2.7.1.33"/>
    </reaction>
</comment>
<dbReference type="AlphaFoldDB" id="A0A8J6XHQ0"/>
<dbReference type="SUPFAM" id="SSF53067">
    <property type="entry name" value="Actin-like ATPase domain"/>
    <property type="match status" value="1"/>
</dbReference>
<feature type="binding site" evidence="16">
    <location>
        <position position="151"/>
    </location>
    <ligand>
        <name>K(+)</name>
        <dbReference type="ChEBI" id="CHEBI:29103"/>
    </ligand>
</feature>
<comment type="cofactor">
    <cofactor evidence="16">
        <name>NH4(+)</name>
        <dbReference type="ChEBI" id="CHEBI:28938"/>
    </cofactor>
    <cofactor evidence="16">
        <name>K(+)</name>
        <dbReference type="ChEBI" id="CHEBI:29103"/>
    </cofactor>
    <text evidence="16">A monovalent cation. Ammonium or potassium.</text>
</comment>
<evidence type="ECO:0000256" key="16">
    <source>
        <dbReference type="HAMAP-Rule" id="MF_01274"/>
    </source>
</evidence>
<dbReference type="NCBIfam" id="TIGR00671">
    <property type="entry name" value="baf"/>
    <property type="match status" value="1"/>
</dbReference>
<keyword evidence="16" id="KW-0479">Metal-binding</keyword>
<dbReference type="Pfam" id="PF03309">
    <property type="entry name" value="Pan_kinase"/>
    <property type="match status" value="1"/>
</dbReference>
<keyword evidence="12 16" id="KW-0630">Potassium</keyword>
<keyword evidence="11 16" id="KW-0067">ATP-binding</keyword>
<dbReference type="InterPro" id="IPR043129">
    <property type="entry name" value="ATPase_NBD"/>
</dbReference>
<evidence type="ECO:0000256" key="2">
    <source>
        <dbReference type="ARBA" id="ARBA00001958"/>
    </source>
</evidence>
<feature type="active site" description="Proton acceptor" evidence="16">
    <location>
        <position position="131"/>
    </location>
</feature>
<dbReference type="UniPathway" id="UPA00241">
    <property type="reaction ID" value="UER00352"/>
</dbReference>
<evidence type="ECO:0000256" key="7">
    <source>
        <dbReference type="ARBA" id="ARBA00022490"/>
    </source>
</evidence>
<dbReference type="PANTHER" id="PTHR34265:SF1">
    <property type="entry name" value="TYPE III PANTOTHENATE KINASE"/>
    <property type="match status" value="1"/>
</dbReference>
<dbReference type="GO" id="GO:0004594">
    <property type="term" value="F:pantothenate kinase activity"/>
    <property type="evidence" value="ECO:0007669"/>
    <property type="project" value="UniProtKB-UniRule"/>
</dbReference>
<evidence type="ECO:0000256" key="5">
    <source>
        <dbReference type="ARBA" id="ARBA00011738"/>
    </source>
</evidence>
<evidence type="ECO:0000256" key="15">
    <source>
        <dbReference type="ARBA" id="ARBA00040883"/>
    </source>
</evidence>
<evidence type="ECO:0000313" key="18">
    <source>
        <dbReference type="Proteomes" id="UP000629098"/>
    </source>
</evidence>
<comment type="similarity">
    <text evidence="14 16">Belongs to the type III pantothenate kinase family.</text>
</comment>
<dbReference type="CDD" id="cd24015">
    <property type="entry name" value="ASKHA_NBD_PanK-III"/>
    <property type="match status" value="1"/>
</dbReference>
<keyword evidence="13 16" id="KW-0173">Coenzyme A biosynthesis</keyword>
<evidence type="ECO:0000256" key="12">
    <source>
        <dbReference type="ARBA" id="ARBA00022958"/>
    </source>
</evidence>
<dbReference type="GO" id="GO:0005737">
    <property type="term" value="C:cytoplasm"/>
    <property type="evidence" value="ECO:0007669"/>
    <property type="project" value="UniProtKB-SubCell"/>
</dbReference>
<evidence type="ECO:0000256" key="1">
    <source>
        <dbReference type="ARBA" id="ARBA00001206"/>
    </source>
</evidence>
<comment type="subunit">
    <text evidence="5 16">Homodimer.</text>
</comment>
<evidence type="ECO:0000256" key="14">
    <source>
        <dbReference type="ARBA" id="ARBA00038036"/>
    </source>
</evidence>
<dbReference type="EC" id="2.7.1.33" evidence="6 16"/>
<comment type="pathway">
    <text evidence="4 16">Cofactor biosynthesis; coenzyme A biosynthesis; CoA from (R)-pantothenate: step 1/5.</text>
</comment>
<keyword evidence="10 16" id="KW-0418">Kinase</keyword>
<proteinExistence type="inferred from homology"/>
<keyword evidence="9 16" id="KW-0547">Nucleotide-binding</keyword>
<dbReference type="HAMAP" id="MF_01274">
    <property type="entry name" value="Pantothen_kinase_3"/>
    <property type="match status" value="1"/>
</dbReference>
<protein>
    <recommendedName>
        <fullName evidence="15 16">Type III pantothenate kinase</fullName>
        <ecNumber evidence="6 16">2.7.1.33</ecNumber>
    </recommendedName>
    <alternativeName>
        <fullName evidence="16">PanK-III</fullName>
    </alternativeName>
    <alternativeName>
        <fullName evidence="16">Pantothenic acid kinase</fullName>
    </alternativeName>
</protein>
<comment type="function">
    <text evidence="16">Catalyzes the phosphorylation of pantothenate (Pan), the first step in CoA biosynthesis.</text>
</comment>
<evidence type="ECO:0000256" key="3">
    <source>
        <dbReference type="ARBA" id="ARBA00004496"/>
    </source>
</evidence>
<organism evidence="17 18">
    <name type="scientific">Iningainema tapete BLCC-T55</name>
    <dbReference type="NCBI Taxonomy" id="2748662"/>
    <lineage>
        <taxon>Bacteria</taxon>
        <taxon>Bacillati</taxon>
        <taxon>Cyanobacteriota</taxon>
        <taxon>Cyanophyceae</taxon>
        <taxon>Nostocales</taxon>
        <taxon>Scytonemataceae</taxon>
        <taxon>Iningainema tapete</taxon>
    </lineage>
</organism>
<dbReference type="EMBL" id="JACXAE010000046">
    <property type="protein sequence ID" value="MBD2772857.1"/>
    <property type="molecule type" value="Genomic_DNA"/>
</dbReference>
<keyword evidence="8 16" id="KW-0808">Transferase</keyword>
<accession>A0A8J6XHQ0</accession>
<feature type="binding site" evidence="16">
    <location>
        <position position="154"/>
    </location>
    <ligand>
        <name>ATP</name>
        <dbReference type="ChEBI" id="CHEBI:30616"/>
    </ligand>
</feature>
<dbReference type="GO" id="GO:0005524">
    <property type="term" value="F:ATP binding"/>
    <property type="evidence" value="ECO:0007669"/>
    <property type="project" value="UniProtKB-UniRule"/>
</dbReference>
<gene>
    <name evidence="16" type="primary">coaX</name>
    <name evidence="17" type="ORF">ICL16_12430</name>
</gene>
<feature type="binding site" evidence="16">
    <location>
        <position position="207"/>
    </location>
    <ligand>
        <name>substrate</name>
    </ligand>
</feature>
<evidence type="ECO:0000256" key="6">
    <source>
        <dbReference type="ARBA" id="ARBA00012102"/>
    </source>
</evidence>
<evidence type="ECO:0000256" key="11">
    <source>
        <dbReference type="ARBA" id="ARBA00022840"/>
    </source>
</evidence>
<comment type="caution">
    <text evidence="17">The sequence shown here is derived from an EMBL/GenBank/DDBJ whole genome shotgun (WGS) entry which is preliminary data.</text>
</comment>
<evidence type="ECO:0000256" key="8">
    <source>
        <dbReference type="ARBA" id="ARBA00022679"/>
    </source>
</evidence>
<evidence type="ECO:0000256" key="10">
    <source>
        <dbReference type="ARBA" id="ARBA00022777"/>
    </source>
</evidence>